<feature type="transmembrane region" description="Helical" evidence="6">
    <location>
        <begin position="641"/>
        <end position="662"/>
    </location>
</feature>
<dbReference type="STRING" id="684552.SAMN04489719_1586"/>
<keyword evidence="5 6" id="KW-0472">Membrane</keyword>
<feature type="transmembrane region" description="Helical" evidence="6">
    <location>
        <begin position="172"/>
        <end position="190"/>
    </location>
</feature>
<keyword evidence="3 6" id="KW-0812">Transmembrane</keyword>
<evidence type="ECO:0000256" key="1">
    <source>
        <dbReference type="ARBA" id="ARBA00004651"/>
    </source>
</evidence>
<feature type="transmembrane region" description="Helical" evidence="6">
    <location>
        <begin position="307"/>
        <end position="325"/>
    </location>
</feature>
<dbReference type="GO" id="GO:0006825">
    <property type="term" value="P:copper ion transport"/>
    <property type="evidence" value="ECO:0007669"/>
    <property type="project" value="InterPro"/>
</dbReference>
<feature type="transmembrane region" description="Helical" evidence="6">
    <location>
        <begin position="82"/>
        <end position="108"/>
    </location>
</feature>
<dbReference type="Pfam" id="PF09678">
    <property type="entry name" value="Caa3_CtaG"/>
    <property type="match status" value="1"/>
</dbReference>
<dbReference type="Pfam" id="PF05425">
    <property type="entry name" value="CopD"/>
    <property type="match status" value="1"/>
</dbReference>
<feature type="transmembrane region" description="Helical" evidence="6">
    <location>
        <begin position="556"/>
        <end position="578"/>
    </location>
</feature>
<name>A0A1H1PMP7_9MICO</name>
<comment type="subcellular location">
    <subcellularLocation>
        <location evidence="1">Cell membrane</location>
        <topology evidence="1">Multi-pass membrane protein</topology>
    </subcellularLocation>
</comment>
<dbReference type="GO" id="GO:0005886">
    <property type="term" value="C:plasma membrane"/>
    <property type="evidence" value="ECO:0007669"/>
    <property type="project" value="UniProtKB-SubCell"/>
</dbReference>
<protein>
    <submittedName>
        <fullName evidence="8">Putative copper resistance protein D</fullName>
    </submittedName>
</protein>
<feature type="transmembrane region" description="Helical" evidence="6">
    <location>
        <begin position="224"/>
        <end position="250"/>
    </location>
</feature>
<feature type="transmembrane region" description="Helical" evidence="6">
    <location>
        <begin position="197"/>
        <end position="218"/>
    </location>
</feature>
<feature type="transmembrane region" description="Helical" evidence="6">
    <location>
        <begin position="412"/>
        <end position="432"/>
    </location>
</feature>
<dbReference type="InterPro" id="IPR019108">
    <property type="entry name" value="Caa3_assmbl_CtaG-rel"/>
</dbReference>
<organism evidence="8 9">
    <name type="scientific">Agrococcus carbonis</name>
    <dbReference type="NCBI Taxonomy" id="684552"/>
    <lineage>
        <taxon>Bacteria</taxon>
        <taxon>Bacillati</taxon>
        <taxon>Actinomycetota</taxon>
        <taxon>Actinomycetes</taxon>
        <taxon>Micrococcales</taxon>
        <taxon>Microbacteriaceae</taxon>
        <taxon>Agrococcus</taxon>
    </lineage>
</organism>
<evidence type="ECO:0000259" key="7">
    <source>
        <dbReference type="Pfam" id="PF05425"/>
    </source>
</evidence>
<feature type="transmembrane region" description="Helical" evidence="6">
    <location>
        <begin position="44"/>
        <end position="62"/>
    </location>
</feature>
<reference evidence="9" key="1">
    <citation type="submission" date="2016-10" db="EMBL/GenBank/DDBJ databases">
        <authorList>
            <person name="Varghese N."/>
            <person name="Submissions S."/>
        </authorList>
    </citation>
    <scope>NUCLEOTIDE SEQUENCE [LARGE SCALE GENOMIC DNA]</scope>
    <source>
        <strain evidence="9">DSM 22965</strain>
    </source>
</reference>
<feature type="transmembrane region" description="Helical" evidence="6">
    <location>
        <begin position="345"/>
        <end position="368"/>
    </location>
</feature>
<feature type="transmembrane region" description="Helical" evidence="6">
    <location>
        <begin position="476"/>
        <end position="501"/>
    </location>
</feature>
<evidence type="ECO:0000256" key="2">
    <source>
        <dbReference type="ARBA" id="ARBA00022475"/>
    </source>
</evidence>
<dbReference type="InterPro" id="IPR032694">
    <property type="entry name" value="CopC/D"/>
</dbReference>
<feature type="transmembrane region" description="Helical" evidence="6">
    <location>
        <begin position="590"/>
        <end position="611"/>
    </location>
</feature>
<feature type="transmembrane region" description="Helical" evidence="6">
    <location>
        <begin position="444"/>
        <end position="464"/>
    </location>
</feature>
<dbReference type="InterPro" id="IPR008457">
    <property type="entry name" value="Cu-R_CopD_dom"/>
</dbReference>
<dbReference type="PANTHER" id="PTHR34820:SF4">
    <property type="entry name" value="INNER MEMBRANE PROTEIN YEBZ"/>
    <property type="match status" value="1"/>
</dbReference>
<gene>
    <name evidence="8" type="ORF">SAMN04489719_1586</name>
</gene>
<feature type="domain" description="Copper resistance protein D" evidence="7">
    <location>
        <begin position="270"/>
        <end position="367"/>
    </location>
</feature>
<proteinExistence type="predicted"/>
<dbReference type="PANTHER" id="PTHR34820">
    <property type="entry name" value="INNER MEMBRANE PROTEIN YEBZ"/>
    <property type="match status" value="1"/>
</dbReference>
<evidence type="ECO:0000256" key="4">
    <source>
        <dbReference type="ARBA" id="ARBA00022989"/>
    </source>
</evidence>
<feature type="transmembrane region" description="Helical" evidence="6">
    <location>
        <begin position="271"/>
        <end position="295"/>
    </location>
</feature>
<feature type="transmembrane region" description="Helical" evidence="6">
    <location>
        <begin position="522"/>
        <end position="544"/>
    </location>
</feature>
<keyword evidence="4 6" id="KW-1133">Transmembrane helix</keyword>
<dbReference type="EMBL" id="LT629734">
    <property type="protein sequence ID" value="SDS11999.1"/>
    <property type="molecule type" value="Genomic_DNA"/>
</dbReference>
<evidence type="ECO:0000256" key="3">
    <source>
        <dbReference type="ARBA" id="ARBA00022692"/>
    </source>
</evidence>
<sequence length="697" mass="74552">MRLRLALLDRRAVCACGSRSSTGGRPGSGHRGDDYPGRVQRIRLLAPALAVLAGLAATWAALEFGGGAEAPAIEDPGAAVRWGVPIATMLRNLAIATAFGGLVLACFALRPSSRDWHRTIDLAAVATGVAAVAQGFVAWGGFRTVVTNPVTATNDFGRLLQLFFVEIETGRLMLGTLLSLAVLTVVLLVARGPVAVAFSVVAWAVPFWLIASGGHAGGTAAHDIAVSALLLHLIFVSIWLGGLVHVGLLARGRDAEPADASAPDAAYGDVLLRYSSLAAVSFGVVAFTGVASSWVRMEGDWFSEYGILSMAKAALLVVLGGFGAWQRMRLLTPAKTLGERVGGRAIATVLALELVVMGVTAGVAAGLARTRTPVPEQPPGLEATPAEILTGKLLPPPFEFSRLFTEWSLDPLWTVVCALLAFFYVAGVVRLARRGDHWPVGRTISWLAGVALLWWCTSGALNLYQEFLFSLHMLVHMLLGMATAVLLVPGAPITLAMRAIRKRRDGTRGGREWLLAIVHSKYMQVVGHPVVSAAIFVLSLWVFYYTPIFEWAMTDHLGHIWMVVHFAGAGYLFVQAIIGIDPGPARPPFALRLVLLIGTMVFHAFFGLTLMTGEALLLPDWFGAMGNGVDALEDQQVGGGIAWSIGEIPTVILAIITTVLWVRSDKKERVRLDRAAERDGDADLNAYNAMLEKMGKR</sequence>
<evidence type="ECO:0000256" key="6">
    <source>
        <dbReference type="SAM" id="Phobius"/>
    </source>
</evidence>
<evidence type="ECO:0000313" key="9">
    <source>
        <dbReference type="Proteomes" id="UP000199649"/>
    </source>
</evidence>
<keyword evidence="9" id="KW-1185">Reference proteome</keyword>
<keyword evidence="2" id="KW-1003">Cell membrane</keyword>
<evidence type="ECO:0000256" key="5">
    <source>
        <dbReference type="ARBA" id="ARBA00023136"/>
    </source>
</evidence>
<feature type="transmembrane region" description="Helical" evidence="6">
    <location>
        <begin position="120"/>
        <end position="142"/>
    </location>
</feature>
<accession>A0A1H1PMP7</accession>
<evidence type="ECO:0000313" key="8">
    <source>
        <dbReference type="EMBL" id="SDS11999.1"/>
    </source>
</evidence>
<dbReference type="AlphaFoldDB" id="A0A1H1PMP7"/>
<dbReference type="Proteomes" id="UP000199649">
    <property type="component" value="Chromosome I"/>
</dbReference>